<dbReference type="VEuPathDB" id="FungiDB:C5L36_0C09950"/>
<dbReference type="PROSITE" id="PS00216">
    <property type="entry name" value="SUGAR_TRANSPORT_1"/>
    <property type="match status" value="1"/>
</dbReference>
<feature type="transmembrane region" description="Helical" evidence="5">
    <location>
        <begin position="363"/>
        <end position="385"/>
    </location>
</feature>
<evidence type="ECO:0000256" key="3">
    <source>
        <dbReference type="ARBA" id="ARBA00022989"/>
    </source>
</evidence>
<evidence type="ECO:0000256" key="2">
    <source>
        <dbReference type="ARBA" id="ARBA00022692"/>
    </source>
</evidence>
<gene>
    <name evidence="7" type="ORF">C5L36_0C09950</name>
</gene>
<sequence>MHDCLSSSEGSVDETASRVSTEHLAFLDKKNDNSIHLEKEETSMSKLYSDPEQRPPVFKTPIQEYLSIFLCIFGPAAASMASSAYQTLLRATSVQFNVQGGQLSWSVSSVMLANGACLLLMGGIADAFGRKNAMIIGFTMYAVFSLIAGFMNNFVLLCLFRGLQGASVACATPASAGFLGSTYKDSRRKNMVMSCFSIGAPVGGASGFFLAGICEVALNWRSTQYFLSILFAVLAISVFFILPNDKKINWQHSKQVFRKMDYLGALLSLASFTLICFSLTDVDNAEKRWRTPYIIALLIVGVALIPVFVLYELYIPKEPLMPMQLFRSRNFCLCMCIAGLCWMVFFGFLNYNAMLYFENIKGYSPIIVACCFLTQPISGILVNLFAGFTMHLIPGRIFMAVGTLGYLGSCIIWSTITVDRDYFLGPFFAFILTVVGADLIYNISNRVTLSSLEKHLQSRGAGTFNTLLQLGSAIALGFNSTIISSKYAAYGTPQQNDDPQGLLDGIKYCWYVGISFAGAAFIISLFLKVGVIGKSENKEELVEDEQ</sequence>
<feature type="transmembrane region" description="Helical" evidence="5">
    <location>
        <begin position="422"/>
        <end position="443"/>
    </location>
</feature>
<comment type="subcellular location">
    <subcellularLocation>
        <location evidence="1">Membrane</location>
        <topology evidence="1">Multi-pass membrane protein</topology>
    </subcellularLocation>
</comment>
<feature type="transmembrane region" description="Helical" evidence="5">
    <location>
        <begin position="195"/>
        <end position="218"/>
    </location>
</feature>
<feature type="transmembrane region" description="Helical" evidence="5">
    <location>
        <begin position="105"/>
        <end position="125"/>
    </location>
</feature>
<keyword evidence="4 5" id="KW-0472">Membrane</keyword>
<dbReference type="AlphaFoldDB" id="A0A2U9R839"/>
<organism evidence="7 8">
    <name type="scientific">Pichia kudriavzevii</name>
    <name type="common">Yeast</name>
    <name type="synonym">Issatchenkia orientalis</name>
    <dbReference type="NCBI Taxonomy" id="4909"/>
    <lineage>
        <taxon>Eukaryota</taxon>
        <taxon>Fungi</taxon>
        <taxon>Dikarya</taxon>
        <taxon>Ascomycota</taxon>
        <taxon>Saccharomycotina</taxon>
        <taxon>Pichiomycetes</taxon>
        <taxon>Pichiales</taxon>
        <taxon>Pichiaceae</taxon>
        <taxon>Pichia</taxon>
    </lineage>
</organism>
<dbReference type="RefSeq" id="XP_029322565.1">
    <property type="nucleotide sequence ID" value="XM_029466705.1"/>
</dbReference>
<dbReference type="OrthoDB" id="2130629at2759"/>
<dbReference type="Gene3D" id="1.20.1720.10">
    <property type="entry name" value="Multidrug resistance protein D"/>
    <property type="match status" value="1"/>
</dbReference>
<dbReference type="InterPro" id="IPR036259">
    <property type="entry name" value="MFS_trans_sf"/>
</dbReference>
<dbReference type="PROSITE" id="PS50850">
    <property type="entry name" value="MFS"/>
    <property type="match status" value="1"/>
</dbReference>
<dbReference type="InterPro" id="IPR011701">
    <property type="entry name" value="MFS"/>
</dbReference>
<dbReference type="Proteomes" id="UP000249293">
    <property type="component" value="Chromosome 3"/>
</dbReference>
<evidence type="ECO:0000256" key="1">
    <source>
        <dbReference type="ARBA" id="ARBA00004141"/>
    </source>
</evidence>
<keyword evidence="3 5" id="KW-1133">Transmembrane helix</keyword>
<feature type="transmembrane region" description="Helical" evidence="5">
    <location>
        <begin position="331"/>
        <end position="351"/>
    </location>
</feature>
<dbReference type="Pfam" id="PF07690">
    <property type="entry name" value="MFS_1"/>
    <property type="match status" value="1"/>
</dbReference>
<feature type="transmembrane region" description="Helical" evidence="5">
    <location>
        <begin position="65"/>
        <end position="85"/>
    </location>
</feature>
<dbReference type="KEGG" id="pkz:C5L36_0C09950"/>
<dbReference type="GO" id="GO:0022857">
    <property type="term" value="F:transmembrane transporter activity"/>
    <property type="evidence" value="ECO:0007669"/>
    <property type="project" value="InterPro"/>
</dbReference>
<feature type="domain" description="Major facilitator superfamily (MFS) profile" evidence="6">
    <location>
        <begin position="67"/>
        <end position="536"/>
    </location>
</feature>
<evidence type="ECO:0000256" key="4">
    <source>
        <dbReference type="ARBA" id="ARBA00023136"/>
    </source>
</evidence>
<dbReference type="PANTHER" id="PTHR42718">
    <property type="entry name" value="MAJOR FACILITATOR SUPERFAMILY MULTIDRUG TRANSPORTER MFSC"/>
    <property type="match status" value="1"/>
</dbReference>
<dbReference type="GO" id="GO:0016020">
    <property type="term" value="C:membrane"/>
    <property type="evidence" value="ECO:0007669"/>
    <property type="project" value="UniProtKB-SubCell"/>
</dbReference>
<feature type="transmembrane region" description="Helical" evidence="5">
    <location>
        <begin position="510"/>
        <end position="531"/>
    </location>
</feature>
<evidence type="ECO:0000313" key="7">
    <source>
        <dbReference type="EMBL" id="AWU77088.1"/>
    </source>
</evidence>
<feature type="transmembrane region" description="Helical" evidence="5">
    <location>
        <begin position="292"/>
        <end position="311"/>
    </location>
</feature>
<proteinExistence type="predicted"/>
<feature type="transmembrane region" description="Helical" evidence="5">
    <location>
        <begin position="464"/>
        <end position="490"/>
    </location>
</feature>
<keyword evidence="2 5" id="KW-0812">Transmembrane</keyword>
<dbReference type="Gene3D" id="1.20.1250.20">
    <property type="entry name" value="MFS general substrate transporter like domains"/>
    <property type="match status" value="1"/>
</dbReference>
<feature type="transmembrane region" description="Helical" evidence="5">
    <location>
        <begin position="224"/>
        <end position="242"/>
    </location>
</feature>
<dbReference type="SUPFAM" id="SSF103473">
    <property type="entry name" value="MFS general substrate transporter"/>
    <property type="match status" value="2"/>
</dbReference>
<dbReference type="InterPro" id="IPR005829">
    <property type="entry name" value="Sugar_transporter_CS"/>
</dbReference>
<feature type="transmembrane region" description="Helical" evidence="5">
    <location>
        <begin position="132"/>
        <end position="151"/>
    </location>
</feature>
<dbReference type="EMBL" id="CP028775">
    <property type="protein sequence ID" value="AWU77088.1"/>
    <property type="molecule type" value="Genomic_DNA"/>
</dbReference>
<accession>A0A2U9R839</accession>
<protein>
    <recommendedName>
        <fullName evidence="6">Major facilitator superfamily (MFS) profile domain-containing protein</fullName>
    </recommendedName>
</protein>
<reference evidence="7 8" key="1">
    <citation type="submission" date="2018-06" db="EMBL/GenBank/DDBJ databases">
        <title>Population genomics shows no distinction between pathogenic Candida krusei and environmental Pichia kudriavzevii: One species, four names.</title>
        <authorList>
            <person name="Douglass A.P."/>
            <person name="Offei B."/>
            <person name="Braun-Galleani S."/>
            <person name="Coughlan A.Y."/>
            <person name="Martos A."/>
            <person name="Ortiz-Merino R.A."/>
            <person name="Byrne K.P."/>
            <person name="Wolfe K.H."/>
        </authorList>
    </citation>
    <scope>NUCLEOTIDE SEQUENCE [LARGE SCALE GENOMIC DNA]</scope>
    <source>
        <strain evidence="7 8">CBS573</strain>
    </source>
</reference>
<evidence type="ECO:0000259" key="6">
    <source>
        <dbReference type="PROSITE" id="PS50850"/>
    </source>
</evidence>
<dbReference type="PANTHER" id="PTHR42718:SF23">
    <property type="entry name" value="MAJOR FACILITATOR SUPERFAMILY (MFS) PROFILE DOMAIN-CONTAINING PROTEIN"/>
    <property type="match status" value="1"/>
</dbReference>
<dbReference type="GeneID" id="40384883"/>
<feature type="transmembrane region" description="Helical" evidence="5">
    <location>
        <begin position="397"/>
        <end position="416"/>
    </location>
</feature>
<evidence type="ECO:0000313" key="8">
    <source>
        <dbReference type="Proteomes" id="UP000249293"/>
    </source>
</evidence>
<evidence type="ECO:0000256" key="5">
    <source>
        <dbReference type="SAM" id="Phobius"/>
    </source>
</evidence>
<name>A0A2U9R839_PICKU</name>
<keyword evidence="8" id="KW-1185">Reference proteome</keyword>
<dbReference type="InterPro" id="IPR020846">
    <property type="entry name" value="MFS_dom"/>
</dbReference>
<feature type="transmembrane region" description="Helical" evidence="5">
    <location>
        <begin position="262"/>
        <end position="280"/>
    </location>
</feature>